<comment type="caution">
    <text evidence="1">The sequence shown here is derived from an EMBL/GenBank/DDBJ whole genome shotgun (WGS) entry which is preliminary data.</text>
</comment>
<reference evidence="1" key="2">
    <citation type="journal article" date="2019" name="Genome Biol. Evol.">
        <title>Day and night: Metabolic profiles and evolutionary relationships of six axenic non-marine cyanobacteria.</title>
        <authorList>
            <person name="Will S.E."/>
            <person name="Henke P."/>
            <person name="Boedeker C."/>
            <person name="Huang S."/>
            <person name="Brinkmann H."/>
            <person name="Rohde M."/>
            <person name="Jarek M."/>
            <person name="Friedl T."/>
            <person name="Seufert S."/>
            <person name="Schumacher M."/>
            <person name="Overmann J."/>
            <person name="Neumann-Schaal M."/>
            <person name="Petersen J."/>
        </authorList>
    </citation>
    <scope>NUCLEOTIDE SEQUENCE [LARGE SCALE GENOMIC DNA]</scope>
    <source>
        <strain evidence="1">PCC 7102</strain>
    </source>
</reference>
<evidence type="ECO:0000313" key="1">
    <source>
        <dbReference type="EMBL" id="RUT10192.1"/>
    </source>
</evidence>
<reference evidence="1" key="1">
    <citation type="submission" date="2018-12" db="EMBL/GenBank/DDBJ databases">
        <authorList>
            <person name="Will S."/>
            <person name="Neumann-Schaal M."/>
            <person name="Henke P."/>
        </authorList>
    </citation>
    <scope>NUCLEOTIDE SEQUENCE</scope>
    <source>
        <strain evidence="1">PCC 7102</strain>
    </source>
</reference>
<dbReference type="EMBL" id="RSCL01000001">
    <property type="protein sequence ID" value="RUT10192.1"/>
    <property type="molecule type" value="Genomic_DNA"/>
</dbReference>
<evidence type="ECO:0000313" key="2">
    <source>
        <dbReference type="Proteomes" id="UP000271624"/>
    </source>
</evidence>
<organism evidence="1 2">
    <name type="scientific">Dulcicalothrix desertica PCC 7102</name>
    <dbReference type="NCBI Taxonomy" id="232991"/>
    <lineage>
        <taxon>Bacteria</taxon>
        <taxon>Bacillati</taxon>
        <taxon>Cyanobacteriota</taxon>
        <taxon>Cyanophyceae</taxon>
        <taxon>Nostocales</taxon>
        <taxon>Calotrichaceae</taxon>
        <taxon>Dulcicalothrix</taxon>
    </lineage>
</organism>
<sequence length="60" mass="7103">MQAPLSAKSKSIAFPLKKLTGIEFKHFYNYYRCLQNAETLTDKEFQKSLLPMFEHSQKLY</sequence>
<accession>A0A3S1DHY3</accession>
<dbReference type="Proteomes" id="UP000271624">
    <property type="component" value="Unassembled WGS sequence"/>
</dbReference>
<name>A0A3S1DHY3_9CYAN</name>
<dbReference type="AlphaFoldDB" id="A0A3S1DHY3"/>
<protein>
    <submittedName>
        <fullName evidence="1">Uncharacterized protein</fullName>
    </submittedName>
</protein>
<keyword evidence="2" id="KW-1185">Reference proteome</keyword>
<gene>
    <name evidence="1" type="ORF">DSM106972_006870</name>
</gene>
<proteinExistence type="predicted"/>